<evidence type="ECO:0000313" key="2">
    <source>
        <dbReference type="EMBL" id="PRZ12361.1"/>
    </source>
</evidence>
<evidence type="ECO:0000259" key="1">
    <source>
        <dbReference type="Pfam" id="PF22768"/>
    </source>
</evidence>
<dbReference type="InterPro" id="IPR054738">
    <property type="entry name" value="Siphovirus-type_tail_C"/>
</dbReference>
<feature type="domain" description="Siphovirus-type tail component C-terminal" evidence="1">
    <location>
        <begin position="4"/>
        <end position="104"/>
    </location>
</feature>
<proteinExistence type="predicted"/>
<protein>
    <submittedName>
        <fullName evidence="2">Tail protein</fullName>
    </submittedName>
</protein>
<name>A0ABX5EKI4_9BACL</name>
<keyword evidence="3" id="KW-1185">Reference proteome</keyword>
<dbReference type="Pfam" id="PF22768">
    <property type="entry name" value="SPP1_Dit"/>
    <property type="match status" value="1"/>
</dbReference>
<dbReference type="Gene3D" id="2.60.120.860">
    <property type="match status" value="1"/>
</dbReference>
<organism evidence="2 3">
    <name type="scientific">Laceyella sediminis</name>
    <dbReference type="NCBI Taxonomy" id="573074"/>
    <lineage>
        <taxon>Bacteria</taxon>
        <taxon>Bacillati</taxon>
        <taxon>Bacillota</taxon>
        <taxon>Bacilli</taxon>
        <taxon>Bacillales</taxon>
        <taxon>Thermoactinomycetaceae</taxon>
        <taxon>Laceyella</taxon>
    </lineage>
</organism>
<evidence type="ECO:0000313" key="3">
    <source>
        <dbReference type="Proteomes" id="UP000238836"/>
    </source>
</evidence>
<gene>
    <name evidence="2" type="ORF">CLV36_11425</name>
</gene>
<dbReference type="Proteomes" id="UP000238836">
    <property type="component" value="Unassembled WGS sequence"/>
</dbReference>
<sequence>MDNQGDIETFPVWTIYGPGQDPMLLNLTTGYYLMFENLSLDVNEFVTIDTQKRIIEKNDGTNLYPELSIGSTLWRLNAGVNIVHMEMDGASSDSKIVVWYRERYLGV</sequence>
<dbReference type="EMBL" id="PVTZ01000014">
    <property type="protein sequence ID" value="PRZ12361.1"/>
    <property type="molecule type" value="Genomic_DNA"/>
</dbReference>
<comment type="caution">
    <text evidence="2">The sequence shown here is derived from an EMBL/GenBank/DDBJ whole genome shotgun (WGS) entry which is preliminary data.</text>
</comment>
<reference evidence="2 3" key="1">
    <citation type="submission" date="2018-03" db="EMBL/GenBank/DDBJ databases">
        <title>Genomic Encyclopedia of Archaeal and Bacterial Type Strains, Phase II (KMG-II): from individual species to whole genera.</title>
        <authorList>
            <person name="Goeker M."/>
        </authorList>
    </citation>
    <scope>NUCLEOTIDE SEQUENCE [LARGE SCALE GENOMIC DNA]</scope>
    <source>
        <strain evidence="2 3">RHA1</strain>
    </source>
</reference>
<accession>A0ABX5EKI4</accession>